<organism evidence="2 3">
    <name type="scientific">Streptomyces himalayensis subsp. aureolus</name>
    <dbReference type="NCBI Taxonomy" id="2758039"/>
    <lineage>
        <taxon>Bacteria</taxon>
        <taxon>Bacillati</taxon>
        <taxon>Actinomycetota</taxon>
        <taxon>Actinomycetes</taxon>
        <taxon>Kitasatosporales</taxon>
        <taxon>Streptomycetaceae</taxon>
        <taxon>Streptomyces</taxon>
        <taxon>Streptomyces himalayensis</taxon>
    </lineage>
</organism>
<proteinExistence type="predicted"/>
<sequence length="257" mass="28498">MSAERRLSGSYSRLKLARRDLTSYSRQRAECIRLLDRGRSVAEVADLLECRPVRVRAAVHRFEERGIAGLPDAPRPVAPRRCWTRSMGRRWATCWTSPPSGACPGVPRPRASGCARNRGGDLRDWLAERGLVCRSDRDRMPGSTTRSSRKREGAWCPPSGTTEGGGSVADDGHGPPVAGDTVDHTLTQAENVKDRPRRASWLRPPRDHLPLLREALRRLRSPAPPAFSTTASQPQADRAATLRPPHPRTHERPPSHS</sequence>
<comment type="caution">
    <text evidence="2">The sequence shown here is derived from an EMBL/GenBank/DDBJ whole genome shotgun (WGS) entry which is preliminary data.</text>
</comment>
<accession>A0A7W2D642</accession>
<keyword evidence="3" id="KW-1185">Reference proteome</keyword>
<evidence type="ECO:0000256" key="1">
    <source>
        <dbReference type="SAM" id="MobiDB-lite"/>
    </source>
</evidence>
<evidence type="ECO:0000313" key="2">
    <source>
        <dbReference type="EMBL" id="MBA4865299.1"/>
    </source>
</evidence>
<feature type="region of interest" description="Disordered" evidence="1">
    <location>
        <begin position="136"/>
        <end position="257"/>
    </location>
</feature>
<dbReference type="EMBL" id="JACEQY010000039">
    <property type="protein sequence ID" value="MBA4865299.1"/>
    <property type="molecule type" value="Genomic_DNA"/>
</dbReference>
<gene>
    <name evidence="2" type="ORF">H1V43_28940</name>
</gene>
<dbReference type="AlphaFoldDB" id="A0A7W2D642"/>
<feature type="compositionally biased region" description="Basic and acidic residues" evidence="1">
    <location>
        <begin position="248"/>
        <end position="257"/>
    </location>
</feature>
<dbReference type="Pfam" id="PF13551">
    <property type="entry name" value="HTH_29"/>
    <property type="match status" value="1"/>
</dbReference>
<dbReference type="Proteomes" id="UP000586976">
    <property type="component" value="Unassembled WGS sequence"/>
</dbReference>
<protein>
    <submittedName>
        <fullName evidence="2">Helix-turn-helix domain-containing protein</fullName>
    </submittedName>
</protein>
<reference evidence="2 3" key="1">
    <citation type="submission" date="2020-07" db="EMBL/GenBank/DDBJ databases">
        <title>Streptomyces isolated from Indian soil.</title>
        <authorList>
            <person name="Mandal S."/>
            <person name="Maiti P.K."/>
        </authorList>
    </citation>
    <scope>NUCLEOTIDE SEQUENCE [LARGE SCALE GENOMIC DNA]</scope>
    <source>
        <strain evidence="2 3">PSKA54</strain>
    </source>
</reference>
<name>A0A7W2D642_9ACTN</name>
<evidence type="ECO:0000313" key="3">
    <source>
        <dbReference type="Proteomes" id="UP000586976"/>
    </source>
</evidence>
<feature type="compositionally biased region" description="Basic and acidic residues" evidence="1">
    <location>
        <begin position="204"/>
        <end position="217"/>
    </location>
</feature>